<proteinExistence type="predicted"/>
<evidence type="ECO:0000313" key="2">
    <source>
        <dbReference type="Proteomes" id="UP000241899"/>
    </source>
</evidence>
<name>A0A2T4JB99_9RHOB</name>
<keyword evidence="2" id="KW-1185">Reference proteome</keyword>
<evidence type="ECO:0000313" key="1">
    <source>
        <dbReference type="EMBL" id="PTE15190.1"/>
    </source>
</evidence>
<dbReference type="Proteomes" id="UP000241899">
    <property type="component" value="Unassembled WGS sequence"/>
</dbReference>
<gene>
    <name evidence="1" type="ORF">C5F46_14040</name>
</gene>
<protein>
    <submittedName>
        <fullName evidence="1">Uncharacterized protein</fullName>
    </submittedName>
</protein>
<dbReference type="AlphaFoldDB" id="A0A2T4JB99"/>
<comment type="caution">
    <text evidence="1">The sequence shown here is derived from an EMBL/GenBank/DDBJ whole genome shotgun (WGS) entry which is preliminary data.</text>
</comment>
<sequence>MILKEKMFLSNCDSVRGLAPTELRKRLLLGAVWSEGVIVSPNLLIDNAGIAGVLDDDGLRAWYRDEGRGSLVLRGPFADLGLSLVDYFRALPGSHVLSRCGGRCKAALTPAETDTILRDLDRIDRLLAEHGALIEPFTLAPDALSREIVARLEQEPGTRAALTAAGLGPDEMAGLTSRSAWYARLAARCNCCKRPASRAANWAVV</sequence>
<dbReference type="EMBL" id="PZKF01000046">
    <property type="protein sequence ID" value="PTE15190.1"/>
    <property type="molecule type" value="Genomic_DNA"/>
</dbReference>
<dbReference type="RefSeq" id="WP_107325968.1">
    <property type="nucleotide sequence ID" value="NZ_NHSP01000065.1"/>
</dbReference>
<organism evidence="1 2">
    <name type="scientific">Phaeovulum veldkampii DSM 11550</name>
    <dbReference type="NCBI Taxonomy" id="1185920"/>
    <lineage>
        <taxon>Bacteria</taxon>
        <taxon>Pseudomonadati</taxon>
        <taxon>Pseudomonadota</taxon>
        <taxon>Alphaproteobacteria</taxon>
        <taxon>Rhodobacterales</taxon>
        <taxon>Paracoccaceae</taxon>
        <taxon>Phaeovulum</taxon>
    </lineage>
</organism>
<accession>A0A2T4JB99</accession>
<reference evidence="1 2" key="1">
    <citation type="submission" date="2018-03" db="EMBL/GenBank/DDBJ databases">
        <title>Rhodobacter veldkampii.</title>
        <authorList>
            <person name="Meyer T.E."/>
            <person name="Miller S."/>
            <person name="Lodha T."/>
            <person name="Gandham S."/>
            <person name="Chintalapati S."/>
            <person name="Chintalapati V.R."/>
        </authorList>
    </citation>
    <scope>NUCLEOTIDE SEQUENCE [LARGE SCALE GENOMIC DNA]</scope>
    <source>
        <strain evidence="1 2">DSM 11550</strain>
    </source>
</reference>